<dbReference type="PROSITE" id="PS51689">
    <property type="entry name" value="SAM_RNA_A_N6_MT"/>
    <property type="match status" value="1"/>
</dbReference>
<comment type="caution">
    <text evidence="5">Lacks conserved residue(s) required for the propagation of feature annotation.</text>
</comment>
<keyword evidence="4 5" id="KW-0694">RNA-binding</keyword>
<dbReference type="Proteomes" id="UP000034380">
    <property type="component" value="Unassembled WGS sequence"/>
</dbReference>
<dbReference type="InterPro" id="IPR023165">
    <property type="entry name" value="rRNA_Ade_diMease-like_C"/>
</dbReference>
<dbReference type="SUPFAM" id="SSF53335">
    <property type="entry name" value="S-adenosyl-L-methionine-dependent methyltransferases"/>
    <property type="match status" value="1"/>
</dbReference>
<comment type="similarity">
    <text evidence="5">Belongs to the class I-like SAM-binding methyltransferase superfamily. rRNA adenine N(6)-methyltransferase family.</text>
</comment>
<proteinExistence type="inferred from homology"/>
<dbReference type="EMBL" id="LCBQ01000028">
    <property type="protein sequence ID" value="KKS12934.1"/>
    <property type="molecule type" value="Genomic_DNA"/>
</dbReference>
<dbReference type="AlphaFoldDB" id="A0A0G0WJ66"/>
<gene>
    <name evidence="7" type="ORF">UU70_C0028G0003</name>
</gene>
<dbReference type="GO" id="GO:0003723">
    <property type="term" value="F:RNA binding"/>
    <property type="evidence" value="ECO:0007669"/>
    <property type="project" value="UniProtKB-UniRule"/>
</dbReference>
<evidence type="ECO:0000256" key="5">
    <source>
        <dbReference type="PROSITE-ProRule" id="PRU01026"/>
    </source>
</evidence>
<accession>A0A0G0WJ66</accession>
<feature type="binding site" evidence="5">
    <location>
        <position position="20"/>
    </location>
    <ligand>
        <name>S-adenosyl-L-methionine</name>
        <dbReference type="ChEBI" id="CHEBI:59789"/>
    </ligand>
</feature>
<dbReference type="GO" id="GO:0005829">
    <property type="term" value="C:cytosol"/>
    <property type="evidence" value="ECO:0007669"/>
    <property type="project" value="TreeGrafter"/>
</dbReference>
<keyword evidence="2 5" id="KW-0808">Transferase</keyword>
<reference evidence="7 8" key="1">
    <citation type="journal article" date="2015" name="Nature">
        <title>rRNA introns, odd ribosomes, and small enigmatic genomes across a large radiation of phyla.</title>
        <authorList>
            <person name="Brown C.T."/>
            <person name="Hug L.A."/>
            <person name="Thomas B.C."/>
            <person name="Sharon I."/>
            <person name="Castelle C.J."/>
            <person name="Singh A."/>
            <person name="Wilkins M.J."/>
            <person name="Williams K.H."/>
            <person name="Banfield J.F."/>
        </authorList>
    </citation>
    <scope>NUCLEOTIDE SEQUENCE [LARGE SCALE GENOMIC DNA]</scope>
</reference>
<dbReference type="PANTHER" id="PTHR11727">
    <property type="entry name" value="DIMETHYLADENOSINE TRANSFERASE"/>
    <property type="match status" value="1"/>
</dbReference>
<feature type="binding site" evidence="5">
    <location>
        <position position="1"/>
    </location>
    <ligand>
        <name>S-adenosyl-L-methionine</name>
        <dbReference type="ChEBI" id="CHEBI:59789"/>
    </ligand>
</feature>
<dbReference type="PANTHER" id="PTHR11727:SF7">
    <property type="entry name" value="DIMETHYLADENOSINE TRANSFERASE-RELATED"/>
    <property type="match status" value="1"/>
</dbReference>
<dbReference type="GO" id="GO:0000179">
    <property type="term" value="F:rRNA (adenine-N6,N6-)-dimethyltransferase activity"/>
    <property type="evidence" value="ECO:0007669"/>
    <property type="project" value="UniProtKB-UniRule"/>
</dbReference>
<evidence type="ECO:0000256" key="1">
    <source>
        <dbReference type="ARBA" id="ARBA00022603"/>
    </source>
</evidence>
<evidence type="ECO:0000259" key="6">
    <source>
        <dbReference type="SMART" id="SM00650"/>
    </source>
</evidence>
<dbReference type="SMART" id="SM00650">
    <property type="entry name" value="rADc"/>
    <property type="match status" value="1"/>
</dbReference>
<evidence type="ECO:0000256" key="4">
    <source>
        <dbReference type="ARBA" id="ARBA00022884"/>
    </source>
</evidence>
<dbReference type="InterPro" id="IPR001737">
    <property type="entry name" value="KsgA/Erm"/>
</dbReference>
<feature type="domain" description="Ribosomal RNA adenine methylase transferase N-terminal" evidence="6">
    <location>
        <begin position="1"/>
        <end position="124"/>
    </location>
</feature>
<sequence length="195" mass="22171">MKFDPEKHGLKDGKYKIVGNIPYYITSHLLRIIFDPAGSGDTADRQKKGRASSGARRWPRPKLIVLTVQKEVAKRIVAKPPDMNLLALSIQFYSNPKIIGYISRGSFRPMPKVDSAIIKITPYNQPTTDSETFFRVARVGFSGKRKQLVNNLSKNFGMIREDLLKIFEKVGIKSDTRAENLSLDQWTELSKLMEK</sequence>
<protein>
    <submittedName>
        <fullName evidence="7">Ribosomal RNA small subunit methyltransferase A</fullName>
    </submittedName>
</protein>
<evidence type="ECO:0000256" key="3">
    <source>
        <dbReference type="ARBA" id="ARBA00022691"/>
    </source>
</evidence>
<dbReference type="Gene3D" id="1.10.8.100">
    <property type="entry name" value="Ribosomal RNA adenine dimethylase-like, domain 2"/>
    <property type="match status" value="1"/>
</dbReference>
<dbReference type="InterPro" id="IPR029063">
    <property type="entry name" value="SAM-dependent_MTases_sf"/>
</dbReference>
<evidence type="ECO:0000313" key="8">
    <source>
        <dbReference type="Proteomes" id="UP000034380"/>
    </source>
</evidence>
<comment type="caution">
    <text evidence="7">The sequence shown here is derived from an EMBL/GenBank/DDBJ whole genome shotgun (WGS) entry which is preliminary data.</text>
</comment>
<keyword evidence="3 5" id="KW-0949">S-adenosyl-L-methionine</keyword>
<organism evidence="7 8">
    <name type="scientific">Candidatus Yanofskybacteria bacterium GW2011_GWA1_41_6</name>
    <dbReference type="NCBI Taxonomy" id="1619020"/>
    <lineage>
        <taxon>Bacteria</taxon>
        <taxon>Candidatus Yanofskyibacteriota</taxon>
    </lineage>
</organism>
<name>A0A0G0WJ66_9BACT</name>
<evidence type="ECO:0000313" key="7">
    <source>
        <dbReference type="EMBL" id="KKS12934.1"/>
    </source>
</evidence>
<evidence type="ECO:0000256" key="2">
    <source>
        <dbReference type="ARBA" id="ARBA00022679"/>
    </source>
</evidence>
<dbReference type="Pfam" id="PF00398">
    <property type="entry name" value="RrnaAD"/>
    <property type="match status" value="1"/>
</dbReference>
<keyword evidence="1 5" id="KW-0489">Methyltransferase</keyword>
<dbReference type="InterPro" id="IPR020598">
    <property type="entry name" value="rRNA_Ade_methylase_Trfase_N"/>
</dbReference>
<dbReference type="Gene3D" id="3.40.50.150">
    <property type="entry name" value="Vaccinia Virus protein VP39"/>
    <property type="match status" value="1"/>
</dbReference>